<reference evidence="1 2" key="1">
    <citation type="submission" date="2024-08" db="EMBL/GenBank/DDBJ databases">
        <authorList>
            <person name="Ishaq N."/>
        </authorList>
    </citation>
    <scope>NUCLEOTIDE SEQUENCE [LARGE SCALE GENOMIC DNA]</scope>
    <source>
        <strain evidence="1 2">JCM 30400</strain>
    </source>
</reference>
<organism evidence="1 2">
    <name type="scientific">Microbulbifer echini</name>
    <dbReference type="NCBI Taxonomy" id="1529067"/>
    <lineage>
        <taxon>Bacteria</taxon>
        <taxon>Pseudomonadati</taxon>
        <taxon>Pseudomonadota</taxon>
        <taxon>Gammaproteobacteria</taxon>
        <taxon>Cellvibrionales</taxon>
        <taxon>Microbulbiferaceae</taxon>
        <taxon>Microbulbifer</taxon>
    </lineage>
</organism>
<dbReference type="Proteomes" id="UP001569414">
    <property type="component" value="Unassembled WGS sequence"/>
</dbReference>
<name>A0ABV4NMR3_9GAMM</name>
<proteinExistence type="predicted"/>
<dbReference type="EMBL" id="JBGMEL010000007">
    <property type="protein sequence ID" value="MFA0790625.1"/>
    <property type="molecule type" value="Genomic_DNA"/>
</dbReference>
<comment type="caution">
    <text evidence="1">The sequence shown here is derived from an EMBL/GenBank/DDBJ whole genome shotgun (WGS) entry which is preliminary data.</text>
</comment>
<dbReference type="Gene3D" id="3.40.50.150">
    <property type="entry name" value="Vaccinia Virus protein VP39"/>
    <property type="match status" value="1"/>
</dbReference>
<keyword evidence="2" id="KW-1185">Reference proteome</keyword>
<evidence type="ECO:0008006" key="3">
    <source>
        <dbReference type="Google" id="ProtNLM"/>
    </source>
</evidence>
<gene>
    <name evidence="1" type="ORF">ACCI51_08695</name>
</gene>
<dbReference type="SUPFAM" id="SSF53335">
    <property type="entry name" value="S-adenosyl-L-methionine-dependent methyltransferases"/>
    <property type="match status" value="1"/>
</dbReference>
<sequence>MGIDLLELKLIKYVNDKYGNLGRTITLGRQAIHLGPRLAKKILENVNSLFCESLLENRFGATKVDSIDNSNYEGASITWDLNHPIDSTLEGYYNTVLDFGCSEHIFDIAQAIKNIAKLCKVGGLIIHSVPANQSCGHGFYQFSPEFFFSLYNKDNGFSDTEVFLVERHAPSNWFRVDPPKDGFRVNVRSSEELYLLIITKRAQNKEITMQQSDYKLMWDNGTSGPINLAERKFGRLSIFRELMQKNRVFSYLIRRLDSILKIDGARSLRRHPSLSLYKKNDFN</sequence>
<accession>A0ABV4NMR3</accession>
<evidence type="ECO:0000313" key="2">
    <source>
        <dbReference type="Proteomes" id="UP001569414"/>
    </source>
</evidence>
<evidence type="ECO:0000313" key="1">
    <source>
        <dbReference type="EMBL" id="MFA0790625.1"/>
    </source>
</evidence>
<dbReference type="RefSeq" id="WP_371843307.1">
    <property type="nucleotide sequence ID" value="NZ_JBGMEL010000007.1"/>
</dbReference>
<protein>
    <recommendedName>
        <fullName evidence="3">Methyltransferase domain-containing protein</fullName>
    </recommendedName>
</protein>
<dbReference type="InterPro" id="IPR029063">
    <property type="entry name" value="SAM-dependent_MTases_sf"/>
</dbReference>